<proteinExistence type="predicted"/>
<dbReference type="EMBL" id="SMRP01000046">
    <property type="protein sequence ID" value="TDG17322.1"/>
    <property type="molecule type" value="Genomic_DNA"/>
</dbReference>
<dbReference type="SUPFAM" id="SSF53254">
    <property type="entry name" value="Phosphoglycerate mutase-like"/>
    <property type="match status" value="1"/>
</dbReference>
<dbReference type="PANTHER" id="PTHR48100">
    <property type="entry name" value="BROAD-SPECIFICITY PHOSPHATASE YOR283W-RELATED"/>
    <property type="match status" value="1"/>
</dbReference>
<protein>
    <submittedName>
        <fullName evidence="3">Histidine phosphatase family protein</fullName>
    </submittedName>
</protein>
<feature type="active site" description="Tele-phosphohistidine intermediate" evidence="1">
    <location>
        <position position="19"/>
    </location>
</feature>
<dbReference type="GO" id="GO:0070297">
    <property type="term" value="P:regulation of phosphorelay signal transduction system"/>
    <property type="evidence" value="ECO:0007669"/>
    <property type="project" value="TreeGrafter"/>
</dbReference>
<dbReference type="PANTHER" id="PTHR48100:SF15">
    <property type="entry name" value="SEDOHEPTULOSE 1,7-BISPHOSPHATASE"/>
    <property type="match status" value="1"/>
</dbReference>
<dbReference type="InterPro" id="IPR029033">
    <property type="entry name" value="His_PPase_superfam"/>
</dbReference>
<organism evidence="3 4">
    <name type="scientific">Paraburkholderia silviterrae</name>
    <dbReference type="NCBI Taxonomy" id="2528715"/>
    <lineage>
        <taxon>Bacteria</taxon>
        <taxon>Pseudomonadati</taxon>
        <taxon>Pseudomonadota</taxon>
        <taxon>Betaproteobacteria</taxon>
        <taxon>Burkholderiales</taxon>
        <taxon>Burkholderiaceae</taxon>
        <taxon>Paraburkholderia</taxon>
    </lineage>
</organism>
<feature type="active site" description="Proton donor/acceptor" evidence="1">
    <location>
        <position position="90"/>
    </location>
</feature>
<feature type="binding site" evidence="2">
    <location>
        <position position="68"/>
    </location>
    <ligand>
        <name>substrate</name>
    </ligand>
</feature>
<sequence>MSVDMKASAASGEVWLIRHGETEWSRSGQHTGRTDIALTEHGRDQALALARPLAAQRFDAVLASPMARAIETCRLAGLGEEMIVSGDLHEWDYGIYEGRTTADIRKTEPDWNVWHSLIPHGESLSQIEVRARGVVESLLAMLAQGGPGGAARRIAVFSHAHFLRVLAGCWIGNSAALGAHLYLDTATISMLGFDRESRAIRRWNARPEGCE</sequence>
<dbReference type="AlphaFoldDB" id="A0A4R5LYU1"/>
<keyword evidence="4" id="KW-1185">Reference proteome</keyword>
<evidence type="ECO:0000256" key="1">
    <source>
        <dbReference type="PIRSR" id="PIRSR613078-1"/>
    </source>
</evidence>
<name>A0A4R5LYU1_9BURK</name>
<dbReference type="InterPro" id="IPR013078">
    <property type="entry name" value="His_Pase_superF_clade-1"/>
</dbReference>
<reference evidence="3 4" key="1">
    <citation type="submission" date="2019-03" db="EMBL/GenBank/DDBJ databases">
        <title>Paraburkholderia sp. 4M-K11, isolated from subtropical forest soil.</title>
        <authorList>
            <person name="Gao Z.-H."/>
            <person name="Qiu L.-H."/>
        </authorList>
    </citation>
    <scope>NUCLEOTIDE SEQUENCE [LARGE SCALE GENOMIC DNA]</scope>
    <source>
        <strain evidence="3 4">4M-K11</strain>
    </source>
</reference>
<accession>A0A4R5LYU1</accession>
<evidence type="ECO:0000313" key="3">
    <source>
        <dbReference type="EMBL" id="TDG17322.1"/>
    </source>
</evidence>
<feature type="binding site" evidence="2">
    <location>
        <begin position="31"/>
        <end position="32"/>
    </location>
    <ligand>
        <name>substrate</name>
    </ligand>
</feature>
<evidence type="ECO:0000313" key="4">
    <source>
        <dbReference type="Proteomes" id="UP000295722"/>
    </source>
</evidence>
<gene>
    <name evidence="3" type="ORF">EYW47_38185</name>
</gene>
<dbReference type="Gene3D" id="3.40.50.1240">
    <property type="entry name" value="Phosphoglycerate mutase-like"/>
    <property type="match status" value="1"/>
</dbReference>
<dbReference type="OrthoDB" id="9781415at2"/>
<dbReference type="Pfam" id="PF00300">
    <property type="entry name" value="His_Phos_1"/>
    <property type="match status" value="1"/>
</dbReference>
<evidence type="ECO:0000256" key="2">
    <source>
        <dbReference type="PIRSR" id="PIRSR613078-2"/>
    </source>
</evidence>
<dbReference type="GO" id="GO:0101006">
    <property type="term" value="F:protein histidine phosphatase activity"/>
    <property type="evidence" value="ECO:0007669"/>
    <property type="project" value="TreeGrafter"/>
</dbReference>
<dbReference type="SMART" id="SM00855">
    <property type="entry name" value="PGAM"/>
    <property type="match status" value="1"/>
</dbReference>
<comment type="caution">
    <text evidence="3">The sequence shown here is derived from an EMBL/GenBank/DDBJ whole genome shotgun (WGS) entry which is preliminary data.</text>
</comment>
<dbReference type="Proteomes" id="UP000295722">
    <property type="component" value="Unassembled WGS sequence"/>
</dbReference>
<dbReference type="InterPro" id="IPR050275">
    <property type="entry name" value="PGM_Phosphatase"/>
</dbReference>
<feature type="binding site" evidence="2">
    <location>
        <begin position="90"/>
        <end position="93"/>
    </location>
    <ligand>
        <name>substrate</name>
    </ligand>
</feature>
<dbReference type="RefSeq" id="WP_133199986.1">
    <property type="nucleotide sequence ID" value="NZ_JBHUCW010000030.1"/>
</dbReference>
<dbReference type="CDD" id="cd07067">
    <property type="entry name" value="HP_PGM_like"/>
    <property type="match status" value="1"/>
</dbReference>